<name>A0A6A6R8X2_9PEZI</name>
<dbReference type="GO" id="GO:0005778">
    <property type="term" value="C:peroxisomal membrane"/>
    <property type="evidence" value="ECO:0007669"/>
    <property type="project" value="TreeGrafter"/>
</dbReference>
<dbReference type="InterPro" id="IPR024111">
    <property type="entry name" value="PEX5/PEX5L"/>
</dbReference>
<evidence type="ECO:0000256" key="6">
    <source>
        <dbReference type="ARBA" id="ARBA00022803"/>
    </source>
</evidence>
<dbReference type="SMART" id="SM00028">
    <property type="entry name" value="TPR"/>
    <property type="match status" value="4"/>
</dbReference>
<dbReference type="Pfam" id="PF13432">
    <property type="entry name" value="TPR_16"/>
    <property type="match status" value="1"/>
</dbReference>
<reference evidence="10" key="1">
    <citation type="journal article" date="2020" name="Stud. Mycol.">
        <title>101 Dothideomycetes genomes: a test case for predicting lifestyles and emergence of pathogens.</title>
        <authorList>
            <person name="Haridas S."/>
            <person name="Albert R."/>
            <person name="Binder M."/>
            <person name="Bloem J."/>
            <person name="Labutti K."/>
            <person name="Salamov A."/>
            <person name="Andreopoulos B."/>
            <person name="Baker S."/>
            <person name="Barry K."/>
            <person name="Bills G."/>
            <person name="Bluhm B."/>
            <person name="Cannon C."/>
            <person name="Castanera R."/>
            <person name="Culley D."/>
            <person name="Daum C."/>
            <person name="Ezra D."/>
            <person name="Gonzalez J."/>
            <person name="Henrissat B."/>
            <person name="Kuo A."/>
            <person name="Liang C."/>
            <person name="Lipzen A."/>
            <person name="Lutzoni F."/>
            <person name="Magnuson J."/>
            <person name="Mondo S."/>
            <person name="Nolan M."/>
            <person name="Ohm R."/>
            <person name="Pangilinan J."/>
            <person name="Park H.-J."/>
            <person name="Ramirez L."/>
            <person name="Alfaro M."/>
            <person name="Sun H."/>
            <person name="Tritt A."/>
            <person name="Yoshinaga Y."/>
            <person name="Zwiers L.-H."/>
            <person name="Turgeon B."/>
            <person name="Goodwin S."/>
            <person name="Spatafora J."/>
            <person name="Crous P."/>
            <person name="Grigoriev I."/>
        </authorList>
    </citation>
    <scope>NUCLEOTIDE SEQUENCE</scope>
    <source>
        <strain evidence="10">CBS 269.34</strain>
    </source>
</reference>
<keyword evidence="5" id="KW-0677">Repeat</keyword>
<dbReference type="Pfam" id="PF14559">
    <property type="entry name" value="TPR_19"/>
    <property type="match status" value="1"/>
</dbReference>
<sequence>MAFFASSDCATGPVKQLSRFVQRDPGVLRDRVRSGQGKRQLAGFRCQSSRGDNSANTLADFWSSKVLDLPQESLDYLWWQKNVLRASEHAVEDFANPVLPETWAASFLEERRDVNSRPSPRYPRQTYSTATVPQKAHQSEEVVKTVSDPSPFTALRSSFARSSYQLNPHLHYSSHLADSSWIGQEHASTKDYELKASPNTCGQSAEWDSMFTEVERQTSPHQEIDHEETIAQAPLNTLESNTGAISREEACVSGALQDLPQHYRYDFQPDNPFTGSWRAFEEGMAILEKEENLAYATLAFEAACQKDPLNVEAWKMLGSTQAENENDAAAMKAFEDALELDPTNGDALLGLAISYINGGQQQKAYTVLESWLTSKYPQVTSPSSSSSDDPHTRLISLYLSAALLHPTGPQLDPGVQVGLGMLFFSTSHYAESLDCFSTALSLTLTSPNCTVTRSQSSNAQCQPHLLYNRIGASLAKLRRYDDAVEAYEMALVARPNYVRARYNMAVVAFAKGEYEECARQAVRALGERGAGRISSGGGGREGLEDDLMSALKKALSNMGKWDLGEGVRPGIYLGDLRRALNV</sequence>
<feature type="repeat" description="TPR" evidence="8">
    <location>
        <begin position="311"/>
        <end position="344"/>
    </location>
</feature>
<dbReference type="InterPro" id="IPR019734">
    <property type="entry name" value="TPR_rpt"/>
</dbReference>
<gene>
    <name evidence="10" type="ORF">BU16DRAFT_500092</name>
</gene>
<dbReference type="SUPFAM" id="SSF48452">
    <property type="entry name" value="TPR-like"/>
    <property type="match status" value="1"/>
</dbReference>
<dbReference type="AlphaFoldDB" id="A0A6A6R8X2"/>
<dbReference type="GO" id="GO:0005829">
    <property type="term" value="C:cytosol"/>
    <property type="evidence" value="ECO:0007669"/>
    <property type="project" value="TreeGrafter"/>
</dbReference>
<dbReference type="PANTHER" id="PTHR10130:SF0">
    <property type="entry name" value="GH08708P"/>
    <property type="match status" value="1"/>
</dbReference>
<evidence type="ECO:0000256" key="2">
    <source>
        <dbReference type="ARBA" id="ARBA00004496"/>
    </source>
</evidence>
<accession>A0A6A6R8X2</accession>
<evidence type="ECO:0000313" key="10">
    <source>
        <dbReference type="EMBL" id="KAF2501178.1"/>
    </source>
</evidence>
<evidence type="ECO:0000256" key="5">
    <source>
        <dbReference type="ARBA" id="ARBA00022737"/>
    </source>
</evidence>
<evidence type="ECO:0000256" key="8">
    <source>
        <dbReference type="PROSITE-ProRule" id="PRU00339"/>
    </source>
</evidence>
<evidence type="ECO:0000256" key="4">
    <source>
        <dbReference type="ARBA" id="ARBA00022490"/>
    </source>
</evidence>
<dbReference type="GO" id="GO:0016560">
    <property type="term" value="P:protein import into peroxisome matrix, docking"/>
    <property type="evidence" value="ECO:0007669"/>
    <property type="project" value="TreeGrafter"/>
</dbReference>
<evidence type="ECO:0000313" key="11">
    <source>
        <dbReference type="Proteomes" id="UP000799750"/>
    </source>
</evidence>
<dbReference type="Gene3D" id="1.25.40.10">
    <property type="entry name" value="Tetratricopeptide repeat domain"/>
    <property type="match status" value="1"/>
</dbReference>
<proteinExistence type="inferred from homology"/>
<evidence type="ECO:0000256" key="7">
    <source>
        <dbReference type="ARBA" id="ARBA00023140"/>
    </source>
</evidence>
<dbReference type="OrthoDB" id="10006023at2759"/>
<organism evidence="10 11">
    <name type="scientific">Lophium mytilinum</name>
    <dbReference type="NCBI Taxonomy" id="390894"/>
    <lineage>
        <taxon>Eukaryota</taxon>
        <taxon>Fungi</taxon>
        <taxon>Dikarya</taxon>
        <taxon>Ascomycota</taxon>
        <taxon>Pezizomycotina</taxon>
        <taxon>Dothideomycetes</taxon>
        <taxon>Pleosporomycetidae</taxon>
        <taxon>Mytilinidiales</taxon>
        <taxon>Mytilinidiaceae</taxon>
        <taxon>Lophium</taxon>
    </lineage>
</organism>
<dbReference type="InterPro" id="IPR011990">
    <property type="entry name" value="TPR-like_helical_dom_sf"/>
</dbReference>
<protein>
    <submittedName>
        <fullName evidence="10">TPR-like protein</fullName>
    </submittedName>
</protein>
<keyword evidence="11" id="KW-1185">Reference proteome</keyword>
<dbReference type="PROSITE" id="PS50005">
    <property type="entry name" value="TPR"/>
    <property type="match status" value="2"/>
</dbReference>
<evidence type="ECO:0000256" key="9">
    <source>
        <dbReference type="SAM" id="MobiDB-lite"/>
    </source>
</evidence>
<dbReference type="GO" id="GO:0005052">
    <property type="term" value="F:peroxisome matrix targeting signal-1 binding"/>
    <property type="evidence" value="ECO:0007669"/>
    <property type="project" value="TreeGrafter"/>
</dbReference>
<feature type="region of interest" description="Disordered" evidence="9">
    <location>
        <begin position="114"/>
        <end position="138"/>
    </location>
</feature>
<evidence type="ECO:0000256" key="3">
    <source>
        <dbReference type="ARBA" id="ARBA00005348"/>
    </source>
</evidence>
<comment type="similarity">
    <text evidence="3">Belongs to the peroxisomal targeting signal receptor family.</text>
</comment>
<evidence type="ECO:0000256" key="1">
    <source>
        <dbReference type="ARBA" id="ARBA00004275"/>
    </source>
</evidence>
<keyword evidence="7" id="KW-0576">Peroxisome</keyword>
<dbReference type="EMBL" id="MU004182">
    <property type="protein sequence ID" value="KAF2501178.1"/>
    <property type="molecule type" value="Genomic_DNA"/>
</dbReference>
<feature type="repeat" description="TPR" evidence="8">
    <location>
        <begin position="464"/>
        <end position="497"/>
    </location>
</feature>
<dbReference type="PANTHER" id="PTHR10130">
    <property type="entry name" value="PEROXISOMAL TARGETING SIGNAL 1 RECEPTOR PEX5"/>
    <property type="match status" value="1"/>
</dbReference>
<comment type="subcellular location">
    <subcellularLocation>
        <location evidence="2">Cytoplasm</location>
    </subcellularLocation>
    <subcellularLocation>
        <location evidence="1">Peroxisome</location>
    </subcellularLocation>
</comment>
<dbReference type="Proteomes" id="UP000799750">
    <property type="component" value="Unassembled WGS sequence"/>
</dbReference>
<keyword evidence="6 8" id="KW-0802">TPR repeat</keyword>
<keyword evidence="4" id="KW-0963">Cytoplasm</keyword>